<evidence type="ECO:0000256" key="2">
    <source>
        <dbReference type="ARBA" id="ARBA00022692"/>
    </source>
</evidence>
<evidence type="ECO:0000313" key="6">
    <source>
        <dbReference type="EMBL" id="MYZ49294.1"/>
    </source>
</evidence>
<dbReference type="Proteomes" id="UP000773614">
    <property type="component" value="Unassembled WGS sequence"/>
</dbReference>
<dbReference type="InterPro" id="IPR001129">
    <property type="entry name" value="Membr-assoc_MAPEG"/>
</dbReference>
<gene>
    <name evidence="6" type="ORF">E4O86_16400</name>
</gene>
<name>A0A964WUR2_9HYPH</name>
<reference evidence="6" key="1">
    <citation type="submission" date="2019-03" db="EMBL/GenBank/DDBJ databases">
        <title>Afifella sp. nov., isolated from activated sludge.</title>
        <authorList>
            <person name="Li Q."/>
            <person name="Liu Y."/>
        </authorList>
    </citation>
    <scope>NUCLEOTIDE SEQUENCE</scope>
    <source>
        <strain evidence="6">L72</strain>
    </source>
</reference>
<proteinExistence type="predicted"/>
<dbReference type="EMBL" id="SPKJ01000067">
    <property type="protein sequence ID" value="MYZ49294.1"/>
    <property type="molecule type" value="Genomic_DNA"/>
</dbReference>
<comment type="caution">
    <text evidence="6">The sequence shown here is derived from an EMBL/GenBank/DDBJ whole genome shotgun (WGS) entry which is preliminary data.</text>
</comment>
<comment type="subcellular location">
    <subcellularLocation>
        <location evidence="1">Membrane</location>
    </subcellularLocation>
</comment>
<dbReference type="InterPro" id="IPR023352">
    <property type="entry name" value="MAPEG-like_dom_sf"/>
</dbReference>
<evidence type="ECO:0000313" key="7">
    <source>
        <dbReference type="Proteomes" id="UP000773614"/>
    </source>
</evidence>
<evidence type="ECO:0000256" key="5">
    <source>
        <dbReference type="SAM" id="Phobius"/>
    </source>
</evidence>
<dbReference type="PANTHER" id="PTHR35371">
    <property type="entry name" value="INNER MEMBRANE PROTEIN"/>
    <property type="match status" value="1"/>
</dbReference>
<keyword evidence="4 5" id="KW-0472">Membrane</keyword>
<evidence type="ECO:0000256" key="1">
    <source>
        <dbReference type="ARBA" id="ARBA00004370"/>
    </source>
</evidence>
<protein>
    <recommendedName>
        <fullName evidence="8">MAPEG superfamily protein</fullName>
    </recommendedName>
</protein>
<sequence>MENAAGLPAELSLLGWSVLLLLVHITVQAVAVTRETGRDYNVGPRDEPHAAQKPLTGRSERALRNFLETYPAFVGLALALAVSGEAGGAGAVGAHVWFWSRIVYLPLYLAGIPYFRSFVWTVSVAGLLVMLFALFT</sequence>
<dbReference type="Pfam" id="PF01124">
    <property type="entry name" value="MAPEG"/>
    <property type="match status" value="1"/>
</dbReference>
<keyword evidence="3 5" id="KW-1133">Transmembrane helix</keyword>
<dbReference type="GO" id="GO:0016020">
    <property type="term" value="C:membrane"/>
    <property type="evidence" value="ECO:0007669"/>
    <property type="project" value="UniProtKB-SubCell"/>
</dbReference>
<dbReference type="OrthoDB" id="7743618at2"/>
<organism evidence="6 7">
    <name type="scientific">Propylenella binzhouense</name>
    <dbReference type="NCBI Taxonomy" id="2555902"/>
    <lineage>
        <taxon>Bacteria</taxon>
        <taxon>Pseudomonadati</taxon>
        <taxon>Pseudomonadota</taxon>
        <taxon>Alphaproteobacteria</taxon>
        <taxon>Hyphomicrobiales</taxon>
        <taxon>Propylenellaceae</taxon>
        <taxon>Propylenella</taxon>
    </lineage>
</organism>
<feature type="transmembrane region" description="Helical" evidence="5">
    <location>
        <begin position="118"/>
        <end position="135"/>
    </location>
</feature>
<evidence type="ECO:0000256" key="4">
    <source>
        <dbReference type="ARBA" id="ARBA00023136"/>
    </source>
</evidence>
<feature type="transmembrane region" description="Helical" evidence="5">
    <location>
        <begin position="13"/>
        <end position="32"/>
    </location>
</feature>
<feature type="transmembrane region" description="Helical" evidence="5">
    <location>
        <begin position="70"/>
        <end position="98"/>
    </location>
</feature>
<dbReference type="SUPFAM" id="SSF161084">
    <property type="entry name" value="MAPEG domain-like"/>
    <property type="match status" value="1"/>
</dbReference>
<evidence type="ECO:0000256" key="3">
    <source>
        <dbReference type="ARBA" id="ARBA00022989"/>
    </source>
</evidence>
<dbReference type="RefSeq" id="WP_161141634.1">
    <property type="nucleotide sequence ID" value="NZ_SPKJ01000067.1"/>
</dbReference>
<accession>A0A964WUR2</accession>
<evidence type="ECO:0008006" key="8">
    <source>
        <dbReference type="Google" id="ProtNLM"/>
    </source>
</evidence>
<dbReference type="AlphaFoldDB" id="A0A964WUR2"/>
<dbReference type="PANTHER" id="PTHR35371:SF1">
    <property type="entry name" value="BLR7753 PROTEIN"/>
    <property type="match status" value="1"/>
</dbReference>
<dbReference type="Gene3D" id="1.20.120.550">
    <property type="entry name" value="Membrane associated eicosanoid/glutathione metabolism-like domain"/>
    <property type="match status" value="1"/>
</dbReference>
<keyword evidence="2 5" id="KW-0812">Transmembrane</keyword>
<keyword evidence="7" id="KW-1185">Reference proteome</keyword>